<dbReference type="InterPro" id="IPR015422">
    <property type="entry name" value="PyrdxlP-dep_Trfase_small"/>
</dbReference>
<dbReference type="InterPro" id="IPR000192">
    <property type="entry name" value="Aminotrans_V_dom"/>
</dbReference>
<protein>
    <recommendedName>
        <fullName evidence="10">Cysteine desulfurase IscS</fullName>
        <ecNumber evidence="10">2.8.1.7</ecNumber>
    </recommendedName>
</protein>
<dbReference type="GO" id="GO:0006520">
    <property type="term" value="P:amino acid metabolic process"/>
    <property type="evidence" value="ECO:0007669"/>
    <property type="project" value="InterPro"/>
</dbReference>
<dbReference type="PROSITE" id="PS00595">
    <property type="entry name" value="AA_TRANSFER_CLASS_5"/>
    <property type="match status" value="1"/>
</dbReference>
<accession>A0A1I0BM93</accession>
<dbReference type="OrthoDB" id="9808002at2"/>
<keyword evidence="4 10" id="KW-0808">Transferase</keyword>
<dbReference type="GO" id="GO:1990221">
    <property type="term" value="C:L-cysteine desulfurase complex"/>
    <property type="evidence" value="ECO:0007669"/>
    <property type="project" value="UniProtKB-ARBA"/>
</dbReference>
<comment type="similarity">
    <text evidence="2 10">Belongs to the class-V pyridoxal-phosphate-dependent aminotransferase family. NifS/IscS subfamily.</text>
</comment>
<evidence type="ECO:0000256" key="2">
    <source>
        <dbReference type="ARBA" id="ARBA00006490"/>
    </source>
</evidence>
<evidence type="ECO:0000256" key="6">
    <source>
        <dbReference type="ARBA" id="ARBA00022898"/>
    </source>
</evidence>
<evidence type="ECO:0000256" key="1">
    <source>
        <dbReference type="ARBA" id="ARBA00001933"/>
    </source>
</evidence>
<dbReference type="GO" id="GO:0031071">
    <property type="term" value="F:cysteine desulfurase activity"/>
    <property type="evidence" value="ECO:0007669"/>
    <property type="project" value="UniProtKB-UniRule"/>
</dbReference>
<dbReference type="Pfam" id="PF00266">
    <property type="entry name" value="Aminotran_5"/>
    <property type="match status" value="1"/>
</dbReference>
<evidence type="ECO:0000313" key="14">
    <source>
        <dbReference type="Proteomes" id="UP000243819"/>
    </source>
</evidence>
<comment type="subcellular location">
    <subcellularLocation>
        <location evidence="10">Cytoplasm</location>
    </subcellularLocation>
</comment>
<reference evidence="14" key="1">
    <citation type="submission" date="2016-10" db="EMBL/GenBank/DDBJ databases">
        <authorList>
            <person name="Varghese N."/>
            <person name="Submissions S."/>
        </authorList>
    </citation>
    <scope>NUCLEOTIDE SEQUENCE [LARGE SCALE GENOMIC DNA]</scope>
    <source>
        <strain evidence="14">DSM 13577</strain>
    </source>
</reference>
<feature type="binding site" evidence="10">
    <location>
        <position position="152"/>
    </location>
    <ligand>
        <name>pyridoxal 5'-phosphate</name>
        <dbReference type="ChEBI" id="CHEBI:597326"/>
    </ligand>
</feature>
<evidence type="ECO:0000313" key="13">
    <source>
        <dbReference type="EMBL" id="SET07801.1"/>
    </source>
</evidence>
<evidence type="ECO:0000256" key="11">
    <source>
        <dbReference type="RuleBase" id="RU004504"/>
    </source>
</evidence>
<keyword evidence="8 10" id="KW-0411">Iron-sulfur</keyword>
<keyword evidence="10" id="KW-0001">2Fe-2S</keyword>
<comment type="pathway">
    <text evidence="10">Cofactor biosynthesis; iron-sulfur cluster biosynthesis.</text>
</comment>
<keyword evidence="5 10" id="KW-0479">Metal-binding</keyword>
<dbReference type="InterPro" id="IPR020578">
    <property type="entry name" value="Aminotrans_V_PyrdxlP_BS"/>
</dbReference>
<feature type="binding site" evidence="10">
    <location>
        <position position="238"/>
    </location>
    <ligand>
        <name>pyridoxal 5'-phosphate</name>
        <dbReference type="ChEBI" id="CHEBI:597326"/>
    </ligand>
</feature>
<evidence type="ECO:0000256" key="3">
    <source>
        <dbReference type="ARBA" id="ARBA00022490"/>
    </source>
</evidence>
<comment type="function">
    <text evidence="10">Master enzyme that delivers sulfur to a number of partners involved in Fe-S cluster assembly, tRNA modification or cofactor biosynthesis. Catalyzes the removal of elemental sulfur atoms from cysteine to produce alanine. Functions as a sulfur delivery protein for Fe-S cluster synthesis onto IscU, an Fe-S scaffold assembly protein, as well as other S acceptor proteins.</text>
</comment>
<evidence type="ECO:0000259" key="12">
    <source>
        <dbReference type="Pfam" id="PF00266"/>
    </source>
</evidence>
<feature type="binding site" evidence="10">
    <location>
        <begin position="200"/>
        <end position="202"/>
    </location>
    <ligand>
        <name>pyridoxal 5'-phosphate</name>
        <dbReference type="ChEBI" id="CHEBI:597326"/>
    </ligand>
</feature>
<comment type="cofactor">
    <cofactor evidence="1 10 11">
        <name>pyridoxal 5'-phosphate</name>
        <dbReference type="ChEBI" id="CHEBI:597326"/>
    </cofactor>
</comment>
<dbReference type="NCBIfam" id="NF002806">
    <property type="entry name" value="PRK02948.1"/>
    <property type="match status" value="1"/>
</dbReference>
<name>A0A1I0BM93_9FIRM</name>
<dbReference type="InterPro" id="IPR015424">
    <property type="entry name" value="PyrdxlP-dep_Trfase"/>
</dbReference>
<feature type="binding site" evidence="10">
    <location>
        <position position="180"/>
    </location>
    <ligand>
        <name>pyridoxal 5'-phosphate</name>
        <dbReference type="ChEBI" id="CHEBI:597326"/>
    </ligand>
</feature>
<dbReference type="GO" id="GO:0044571">
    <property type="term" value="P:[2Fe-2S] cluster assembly"/>
    <property type="evidence" value="ECO:0007669"/>
    <property type="project" value="UniProtKB-UniRule"/>
</dbReference>
<keyword evidence="7 10" id="KW-0408">Iron</keyword>
<evidence type="ECO:0000256" key="9">
    <source>
        <dbReference type="ARBA" id="ARBA00050776"/>
    </source>
</evidence>
<feature type="domain" description="Aminotransferase class V" evidence="12">
    <location>
        <begin position="4"/>
        <end position="364"/>
    </location>
</feature>
<dbReference type="Gene3D" id="3.40.640.10">
    <property type="entry name" value="Type I PLP-dependent aspartate aminotransferase-like (Major domain)"/>
    <property type="match status" value="1"/>
</dbReference>
<sequence>MRRVYLDHAATTPVHPQVLEKMLPFFKELYGNPSSIHQFGREVAIEIDKAREKVAKGINAQFPEEIFFTSGGTEADNLAIFGVAKALKDKGKHIITSVIEHHAVLDACESLEKEGFELTKVPVDSDGLIDLEFLKSAVRDDTILITIMHANNEVGTIQPIKEVVKIAKEKGIYVHTDAVQTFGNIPVDVQELGVDLLTISAHKIYGPKGVGALYVRKGTKIKGISYGGGQERKIRPGTENVPGIIGFGEAAKICIETFEKNKEIARLRDKLIDGLLKIEDVKLNGHRTNRLPGNVNVSIEYIEGEALLLSLDMEGIAASSGSACTSGSLDPSHVLLAMGLSHQTAHGSLRLTLGKDTTEEDIDYCLKVIPEVVERLRKMSPLSRNDSQREIERSECSCTLKK</sequence>
<dbReference type="InterPro" id="IPR010240">
    <property type="entry name" value="Cys_deSase_IscS"/>
</dbReference>
<dbReference type="GO" id="GO:0051537">
    <property type="term" value="F:2 iron, 2 sulfur cluster binding"/>
    <property type="evidence" value="ECO:0007669"/>
    <property type="project" value="UniProtKB-UniRule"/>
</dbReference>
<dbReference type="AlphaFoldDB" id="A0A1I0BM93"/>
<dbReference type="PIRSF" id="PIRSF005572">
    <property type="entry name" value="NifS"/>
    <property type="match status" value="1"/>
</dbReference>
<comment type="subunit">
    <text evidence="10">Homodimer. Forms a heterotetramer with IscU, interacts with other sulfur acceptors.</text>
</comment>
<evidence type="ECO:0000256" key="4">
    <source>
        <dbReference type="ARBA" id="ARBA00022679"/>
    </source>
</evidence>
<dbReference type="InterPro" id="IPR015421">
    <property type="entry name" value="PyrdxlP-dep_Trfase_major"/>
</dbReference>
<dbReference type="Gene3D" id="3.90.1150.10">
    <property type="entry name" value="Aspartate Aminotransferase, domain 1"/>
    <property type="match status" value="1"/>
</dbReference>
<dbReference type="FunFam" id="3.40.640.10:FF:000084">
    <property type="entry name" value="IscS-like cysteine desulfurase"/>
    <property type="match status" value="1"/>
</dbReference>
<organism evidence="13 14">
    <name type="scientific">Anaerobranca gottschalkii DSM 13577</name>
    <dbReference type="NCBI Taxonomy" id="1120990"/>
    <lineage>
        <taxon>Bacteria</taxon>
        <taxon>Bacillati</taxon>
        <taxon>Bacillota</taxon>
        <taxon>Clostridia</taxon>
        <taxon>Eubacteriales</taxon>
        <taxon>Proteinivoracaceae</taxon>
        <taxon>Anaerobranca</taxon>
    </lineage>
</organism>
<evidence type="ECO:0000256" key="10">
    <source>
        <dbReference type="HAMAP-Rule" id="MF_00331"/>
    </source>
</evidence>
<keyword evidence="6 10" id="KW-0663">Pyridoxal phosphate</keyword>
<feature type="modified residue" description="N6-(pyridoxal phosphate)lysine" evidence="10">
    <location>
        <position position="203"/>
    </location>
</feature>
<gene>
    <name evidence="10" type="primary">iscS</name>
    <name evidence="13" type="ORF">SAMN03080614_104313</name>
</gene>
<dbReference type="UniPathway" id="UPA00266"/>
<dbReference type="GO" id="GO:0030170">
    <property type="term" value="F:pyridoxal phosphate binding"/>
    <property type="evidence" value="ECO:0007669"/>
    <property type="project" value="UniProtKB-UniRule"/>
</dbReference>
<dbReference type="NCBIfam" id="TIGR03402">
    <property type="entry name" value="FeS_nifS"/>
    <property type="match status" value="1"/>
</dbReference>
<evidence type="ECO:0000256" key="8">
    <source>
        <dbReference type="ARBA" id="ARBA00023014"/>
    </source>
</evidence>
<feature type="binding site" evidence="10">
    <location>
        <begin position="72"/>
        <end position="73"/>
    </location>
    <ligand>
        <name>pyridoxal 5'-phosphate</name>
        <dbReference type="ChEBI" id="CHEBI:597326"/>
    </ligand>
</feature>
<comment type="catalytic activity">
    <reaction evidence="9 10">
        <text>(sulfur carrier)-H + L-cysteine = (sulfur carrier)-SH + L-alanine</text>
        <dbReference type="Rhea" id="RHEA:43892"/>
        <dbReference type="Rhea" id="RHEA-COMP:14737"/>
        <dbReference type="Rhea" id="RHEA-COMP:14739"/>
        <dbReference type="ChEBI" id="CHEBI:29917"/>
        <dbReference type="ChEBI" id="CHEBI:35235"/>
        <dbReference type="ChEBI" id="CHEBI:57972"/>
        <dbReference type="ChEBI" id="CHEBI:64428"/>
        <dbReference type="EC" id="2.8.1.7"/>
    </reaction>
</comment>
<proteinExistence type="inferred from homology"/>
<dbReference type="EMBL" id="FOIF01000043">
    <property type="protein sequence ID" value="SET07801.1"/>
    <property type="molecule type" value="Genomic_DNA"/>
</dbReference>
<dbReference type="EC" id="2.8.1.7" evidence="10"/>
<dbReference type="InterPro" id="IPR017772">
    <property type="entry name" value="Cys_deSase_NifS_bac/arc"/>
</dbReference>
<keyword evidence="3 10" id="KW-0963">Cytoplasm</keyword>
<dbReference type="InterPro" id="IPR016454">
    <property type="entry name" value="Cysteine_dSase"/>
</dbReference>
<keyword evidence="14" id="KW-1185">Reference proteome</keyword>
<dbReference type="HAMAP" id="MF_00331">
    <property type="entry name" value="Cys_desulf_IscS"/>
    <property type="match status" value="1"/>
</dbReference>
<feature type="binding site" description="via persulfide group" evidence="10">
    <location>
        <position position="324"/>
    </location>
    <ligand>
        <name>[2Fe-2S] cluster</name>
        <dbReference type="ChEBI" id="CHEBI:190135"/>
        <note>ligand shared with IscU</note>
    </ligand>
</feature>
<feature type="active site" description="Cysteine persulfide intermediate" evidence="10">
    <location>
        <position position="324"/>
    </location>
</feature>
<dbReference type="PANTHER" id="PTHR11601">
    <property type="entry name" value="CYSTEINE DESULFURYLASE FAMILY MEMBER"/>
    <property type="match status" value="1"/>
</dbReference>
<evidence type="ECO:0000256" key="5">
    <source>
        <dbReference type="ARBA" id="ARBA00022723"/>
    </source>
</evidence>
<dbReference type="Proteomes" id="UP000243819">
    <property type="component" value="Unassembled WGS sequence"/>
</dbReference>
<dbReference type="PANTHER" id="PTHR11601:SF34">
    <property type="entry name" value="CYSTEINE DESULFURASE"/>
    <property type="match status" value="1"/>
</dbReference>
<dbReference type="SUPFAM" id="SSF53383">
    <property type="entry name" value="PLP-dependent transferases"/>
    <property type="match status" value="1"/>
</dbReference>
<dbReference type="RefSeq" id="WP_091351192.1">
    <property type="nucleotide sequence ID" value="NZ_FOIF01000043.1"/>
</dbReference>
<evidence type="ECO:0000256" key="7">
    <source>
        <dbReference type="ARBA" id="ARBA00023004"/>
    </source>
</evidence>
<dbReference type="STRING" id="1120990.SAMN03080614_104313"/>
<dbReference type="GO" id="GO:0046872">
    <property type="term" value="F:metal ion binding"/>
    <property type="evidence" value="ECO:0007669"/>
    <property type="project" value="UniProtKB-KW"/>
</dbReference>